<dbReference type="SUPFAM" id="SSF56300">
    <property type="entry name" value="Metallo-dependent phosphatases"/>
    <property type="match status" value="1"/>
</dbReference>
<name>A0A6B8KGH0_9HYPH</name>
<dbReference type="GO" id="GO:0016787">
    <property type="term" value="F:hydrolase activity"/>
    <property type="evidence" value="ECO:0007669"/>
    <property type="project" value="InterPro"/>
</dbReference>
<reference evidence="2 3" key="1">
    <citation type="submission" date="2019-11" db="EMBL/GenBank/DDBJ databases">
        <title>The genome sequence of Methylocystis heyeri.</title>
        <authorList>
            <person name="Oshkin I.Y."/>
            <person name="Miroshnikov K."/>
            <person name="Dedysh S.N."/>
        </authorList>
    </citation>
    <scope>NUCLEOTIDE SEQUENCE [LARGE SCALE GENOMIC DNA]</scope>
    <source>
        <strain evidence="2 3">H2</strain>
    </source>
</reference>
<evidence type="ECO:0000259" key="1">
    <source>
        <dbReference type="Pfam" id="PF00149"/>
    </source>
</evidence>
<accession>A0A6B8KGH0</accession>
<dbReference type="Proteomes" id="UP000309061">
    <property type="component" value="Chromosome"/>
</dbReference>
<feature type="domain" description="Calcineurin-like phosphoesterase" evidence="1">
    <location>
        <begin position="4"/>
        <end position="279"/>
    </location>
</feature>
<proteinExistence type="predicted"/>
<keyword evidence="3" id="KW-1185">Reference proteome</keyword>
<dbReference type="OrthoDB" id="651281at2"/>
<gene>
    <name evidence="2" type="ORF">H2LOC_010520</name>
</gene>
<dbReference type="AlphaFoldDB" id="A0A6B8KGH0"/>
<protein>
    <recommendedName>
        <fullName evidence="1">Calcineurin-like phosphoesterase domain-containing protein</fullName>
    </recommendedName>
</protein>
<dbReference type="KEGG" id="mhey:H2LOC_010520"/>
<dbReference type="RefSeq" id="WP_136496349.1">
    <property type="nucleotide sequence ID" value="NZ_CP046052.1"/>
</dbReference>
<dbReference type="EMBL" id="CP046052">
    <property type="protein sequence ID" value="QGM46091.1"/>
    <property type="molecule type" value="Genomic_DNA"/>
</dbReference>
<sequence length="486" mass="54715">MRFSILHLSDLHRDLTDEIPNAWLIDSIERDIETLANEQSSVARPTLCVVSGDLVYGVRPNSPDADAELKRQNSQSLEFLVELADRLFCSNRDRVVIIPGNHDVAFNRVTSSSALVPLPSDKAAKADLVREYFSANTQLRWSWSDLAFYRIEDHDGYLQRFSYFRDLYEQFYQGSRIYPVAPDSQFDFFDFQVEKLSIVALNSCHNNDPWRRAGQINSTALANACRQLRSPSRAGWLLAATWHHNLVGGPSQDDYLDPEFLQLLIESGVSLGLHGHQHRSDWFDERYRLGPKARKLTIVSAATLCAGPTNLSPGTPRGYNVLEIDNEAWVGRLHQRQMVNLQFSMPAWGPGRFVDTNESFVDFELAPPVASRPAGLDMKLALEAADSYLGRGEWEKALAALSEYWSEPLARRMGLRALEELDDPGRTINMLDTPSDVAEAVILGSALLIAGDTISRKRFLESPFIARNTDASVTEIVEKLTLRMTR</sequence>
<dbReference type="InterPro" id="IPR029052">
    <property type="entry name" value="Metallo-depent_PP-like"/>
</dbReference>
<evidence type="ECO:0000313" key="3">
    <source>
        <dbReference type="Proteomes" id="UP000309061"/>
    </source>
</evidence>
<organism evidence="2 3">
    <name type="scientific">Methylocystis heyeri</name>
    <dbReference type="NCBI Taxonomy" id="391905"/>
    <lineage>
        <taxon>Bacteria</taxon>
        <taxon>Pseudomonadati</taxon>
        <taxon>Pseudomonadota</taxon>
        <taxon>Alphaproteobacteria</taxon>
        <taxon>Hyphomicrobiales</taxon>
        <taxon>Methylocystaceae</taxon>
        <taxon>Methylocystis</taxon>
    </lineage>
</organism>
<dbReference type="Gene3D" id="3.60.21.10">
    <property type="match status" value="1"/>
</dbReference>
<dbReference type="InterPro" id="IPR004843">
    <property type="entry name" value="Calcineurin-like_PHP"/>
</dbReference>
<dbReference type="Pfam" id="PF00149">
    <property type="entry name" value="Metallophos"/>
    <property type="match status" value="1"/>
</dbReference>
<evidence type="ECO:0000313" key="2">
    <source>
        <dbReference type="EMBL" id="QGM46091.1"/>
    </source>
</evidence>